<dbReference type="OMA" id="WYKSRTY"/>
<dbReference type="InParanoid" id="A0A0V0QW22"/>
<dbReference type="InterPro" id="IPR004232">
    <property type="entry name" value="CN_Hdrtase_a/SCN_Hdrlase_g"/>
</dbReference>
<dbReference type="GO" id="GO:0046914">
    <property type="term" value="F:transition metal ion binding"/>
    <property type="evidence" value="ECO:0007669"/>
    <property type="project" value="InterPro"/>
</dbReference>
<sequence>MYKTHNFGYEHDVGGDIMNLYTEQRKLHEQQQQEPKLKQYLEKQKNLQYWEYKADALVVALSMKGLMNVDQMRCGVENLEGHQGMEYYERWVLSVIRILTNSKVIERKELEQILGINKELYDEKFAEKQLFQAGDIVQVKSEHENIPFRRPHLRTPGYLYGTLGVVVKVVGKFKNPELLAYKEEGPKQYLYTIRFKQKDLWPEYNGSDLDTIDVEIYQHWLQSVNSKKNEEIKKLLQDFQPVDVQEKVQEIQGHQHLPRKIVEANAVLKEGEPQNGEMLCNALCQVLFDKKVLEPQELQKIITKCENLGNKNEGARIVARAWTKPDFKEKLLQNANKALEEEFEEIRGSNPNTPTELIVHENTDNVHNVIVCTLCSCYPKSILGMSPSWYKSRTYRARIVREPRRVLQEFGCHIDQNKQIRVHDSTADTRYMVLPQRPKGTENLSEEELIQMVTRDGMLGVALI</sequence>
<dbReference type="InterPro" id="IPR049054">
    <property type="entry name" value="CN_hydtase_beta-like_N"/>
</dbReference>
<protein>
    <recommendedName>
        <fullName evidence="1">nitrile hydratase</fullName>
        <ecNumber evidence="1">4.2.1.84</ecNumber>
    </recommendedName>
</protein>
<evidence type="ECO:0000256" key="2">
    <source>
        <dbReference type="ARBA" id="ARBA00022723"/>
    </source>
</evidence>
<reference evidence="8 9" key="1">
    <citation type="journal article" date="2015" name="Sci. Rep.">
        <title>Genome of the facultative scuticociliatosis pathogen Pseudocohnilembus persalinus provides insight into its virulence through horizontal gene transfer.</title>
        <authorList>
            <person name="Xiong J."/>
            <person name="Wang G."/>
            <person name="Cheng J."/>
            <person name="Tian M."/>
            <person name="Pan X."/>
            <person name="Warren A."/>
            <person name="Jiang C."/>
            <person name="Yuan D."/>
            <person name="Miao W."/>
        </authorList>
    </citation>
    <scope>NUCLEOTIDE SEQUENCE [LARGE SCALE GENOMIC DNA]</scope>
    <source>
        <strain evidence="8">36N120E</strain>
    </source>
</reference>
<dbReference type="Gene3D" id="1.10.472.20">
    <property type="entry name" value="Nitrile hydratase, beta subunit"/>
    <property type="match status" value="1"/>
</dbReference>
<evidence type="ECO:0000259" key="6">
    <source>
        <dbReference type="Pfam" id="PF02979"/>
    </source>
</evidence>
<keyword evidence="3" id="KW-0456">Lyase</keyword>
<evidence type="ECO:0000259" key="5">
    <source>
        <dbReference type="Pfam" id="PF02211"/>
    </source>
</evidence>
<dbReference type="AlphaFoldDB" id="A0A0V0QW22"/>
<organism evidence="8 9">
    <name type="scientific">Pseudocohnilembus persalinus</name>
    <name type="common">Ciliate</name>
    <dbReference type="NCBI Taxonomy" id="266149"/>
    <lineage>
        <taxon>Eukaryota</taxon>
        <taxon>Sar</taxon>
        <taxon>Alveolata</taxon>
        <taxon>Ciliophora</taxon>
        <taxon>Intramacronucleata</taxon>
        <taxon>Oligohymenophorea</taxon>
        <taxon>Scuticociliatia</taxon>
        <taxon>Philasterida</taxon>
        <taxon>Pseudocohnilembidae</taxon>
        <taxon>Pseudocohnilembus</taxon>
    </lineage>
</organism>
<accession>A0A0V0QW22</accession>
<dbReference type="Gene3D" id="2.30.30.50">
    <property type="match status" value="1"/>
</dbReference>
<feature type="domain" description="Nitrile hydratase alpha/Thiocyanate hydrolase gamma" evidence="6">
    <location>
        <begin position="277"/>
        <end position="462"/>
    </location>
</feature>
<evidence type="ECO:0000256" key="3">
    <source>
        <dbReference type="ARBA" id="ARBA00023239"/>
    </source>
</evidence>
<evidence type="ECO:0000256" key="1">
    <source>
        <dbReference type="ARBA" id="ARBA00013079"/>
    </source>
</evidence>
<evidence type="ECO:0000259" key="7">
    <source>
        <dbReference type="Pfam" id="PF21006"/>
    </source>
</evidence>
<name>A0A0V0QW22_PSEPJ</name>
<keyword evidence="9" id="KW-1185">Reference proteome</keyword>
<dbReference type="Pfam" id="PF02979">
    <property type="entry name" value="NHase_alpha"/>
    <property type="match status" value="1"/>
</dbReference>
<dbReference type="Pfam" id="PF21006">
    <property type="entry name" value="NHase_beta_N"/>
    <property type="match status" value="1"/>
</dbReference>
<evidence type="ECO:0000313" key="9">
    <source>
        <dbReference type="Proteomes" id="UP000054937"/>
    </source>
</evidence>
<evidence type="ECO:0000313" key="8">
    <source>
        <dbReference type="EMBL" id="KRX06418.1"/>
    </source>
</evidence>
<dbReference type="EC" id="4.2.1.84" evidence="1"/>
<comment type="catalytic activity">
    <reaction evidence="4">
        <text>an aliphatic primary amide = an aliphatic nitrile + H2O</text>
        <dbReference type="Rhea" id="RHEA:12673"/>
        <dbReference type="ChEBI" id="CHEBI:15377"/>
        <dbReference type="ChEBI" id="CHEBI:65285"/>
        <dbReference type="ChEBI" id="CHEBI:80291"/>
        <dbReference type="EC" id="4.2.1.84"/>
    </reaction>
</comment>
<dbReference type="GO" id="GO:0018822">
    <property type="term" value="F:nitrile hydratase activity"/>
    <property type="evidence" value="ECO:0007669"/>
    <property type="project" value="UniProtKB-EC"/>
</dbReference>
<dbReference type="Pfam" id="PF02211">
    <property type="entry name" value="NHase_beta_C"/>
    <property type="match status" value="1"/>
</dbReference>
<dbReference type="Gene3D" id="3.90.330.10">
    <property type="entry name" value="Nitrile hydratase alpha /Thiocyanate hydrolase gamma"/>
    <property type="match status" value="1"/>
</dbReference>
<feature type="domain" description="Nitrile hydratase beta subunit-like N-terminal" evidence="7">
    <location>
        <begin position="42"/>
        <end position="113"/>
    </location>
</feature>
<dbReference type="SUPFAM" id="SSF56209">
    <property type="entry name" value="Nitrile hydratase alpha chain"/>
    <property type="match status" value="1"/>
</dbReference>
<proteinExistence type="predicted"/>
<keyword evidence="2" id="KW-0479">Metal-binding</keyword>
<dbReference type="Proteomes" id="UP000054937">
    <property type="component" value="Unassembled WGS sequence"/>
</dbReference>
<comment type="caution">
    <text evidence="8">The sequence shown here is derived from an EMBL/GenBank/DDBJ whole genome shotgun (WGS) entry which is preliminary data.</text>
</comment>
<feature type="domain" description="Nitrile hydratase beta subunit" evidence="5">
    <location>
        <begin position="125"/>
        <end position="222"/>
    </location>
</feature>
<gene>
    <name evidence="8" type="ORF">PPERSA_05031</name>
</gene>
<dbReference type="InterPro" id="IPR024690">
    <property type="entry name" value="CN_hydtase_beta_dom_C"/>
</dbReference>
<keyword evidence="8" id="KW-0378">Hydrolase</keyword>
<evidence type="ECO:0000256" key="4">
    <source>
        <dbReference type="ARBA" id="ARBA00044877"/>
    </source>
</evidence>
<dbReference type="InterPro" id="IPR042262">
    <property type="entry name" value="CN_hydtase_beta_C"/>
</dbReference>
<dbReference type="GO" id="GO:0016787">
    <property type="term" value="F:hydrolase activity"/>
    <property type="evidence" value="ECO:0007669"/>
    <property type="project" value="UniProtKB-KW"/>
</dbReference>
<dbReference type="SUPFAM" id="SSF50090">
    <property type="entry name" value="Electron transport accessory proteins"/>
    <property type="match status" value="1"/>
</dbReference>
<dbReference type="InterPro" id="IPR036648">
    <property type="entry name" value="CN_Hdrase_a/SCN_Hdrase_g_sf"/>
</dbReference>
<dbReference type="OrthoDB" id="76388at2759"/>
<dbReference type="InterPro" id="IPR008990">
    <property type="entry name" value="Elect_transpt_acc-like_dom_sf"/>
</dbReference>
<dbReference type="EMBL" id="LDAU01000096">
    <property type="protein sequence ID" value="KRX06418.1"/>
    <property type="molecule type" value="Genomic_DNA"/>
</dbReference>